<dbReference type="GO" id="GO:0046872">
    <property type="term" value="F:metal ion binding"/>
    <property type="evidence" value="ECO:0007669"/>
    <property type="project" value="UniProtKB-KW"/>
</dbReference>
<dbReference type="InterPro" id="IPR011032">
    <property type="entry name" value="GroES-like_sf"/>
</dbReference>
<evidence type="ECO:0000259" key="4">
    <source>
        <dbReference type="Pfam" id="PF00107"/>
    </source>
</evidence>
<accession>A0A0C3P607</accession>
<sequence length="432" mass="46919">MSSPVDQLAILWYPPAYDIRVEKVAFPRIEHPDDAIVKVKLAGLCGSDLHIYRGTAGLTESCVCGHEFVGEVIELGSSFHPASRDRPSLYSTLKVGDKVISPFTVSCGECHFCRLGFTCRCAECCLFGTPSTPGGQAQYVRVPKAGGTLYRLGEVVVAYAGQELEMRRSIPKLADSSLLMLCDILPTGVFAAFQALNHPKSLPMTTSHPYPHSSTIVTLKGAQAPSGLRQHDTVLLIAVIGLGPVGMCACIAALDTFYTKGLDFKLVAIDLNEARRSKLARIYSKISQEQERGYLQVASIEDSRNIVSEWSNGVGCSVVLEAVGNNSALSLAYELVRPFGCITSVGVHSNSTVPFTGQELYDKNVSLDFGRCPVRAMFPMALDLLVRRQDIFGEIGGEVSLVDKVVGFSEAGRMYEEFDKGKCGKVLFDPWK</sequence>
<evidence type="ECO:0000313" key="7">
    <source>
        <dbReference type="Proteomes" id="UP000054217"/>
    </source>
</evidence>
<dbReference type="PANTHER" id="PTHR42813:SF2">
    <property type="entry name" value="DEHYDROGENASE, ZINC-CONTAINING, PUTATIVE (AFU_ORTHOLOGUE AFUA_2G02810)-RELATED"/>
    <property type="match status" value="1"/>
</dbReference>
<dbReference type="HOGENOM" id="CLU_026673_11_3_1"/>
<dbReference type="Pfam" id="PF00107">
    <property type="entry name" value="ADH_zinc_N"/>
    <property type="match status" value="1"/>
</dbReference>
<evidence type="ECO:0000256" key="2">
    <source>
        <dbReference type="ARBA" id="ARBA00022723"/>
    </source>
</evidence>
<protein>
    <recommendedName>
        <fullName evidence="8">Enoyl reductase (ER) domain-containing protein</fullName>
    </recommendedName>
</protein>
<evidence type="ECO:0000259" key="5">
    <source>
        <dbReference type="Pfam" id="PF08240"/>
    </source>
</evidence>
<dbReference type="SUPFAM" id="SSF51735">
    <property type="entry name" value="NAD(P)-binding Rossmann-fold domains"/>
    <property type="match status" value="1"/>
</dbReference>
<dbReference type="AlphaFoldDB" id="A0A0C3P607"/>
<keyword evidence="3" id="KW-0862">Zinc</keyword>
<dbReference type="InterPro" id="IPR013149">
    <property type="entry name" value="ADH-like_C"/>
</dbReference>
<evidence type="ECO:0000256" key="1">
    <source>
        <dbReference type="ARBA" id="ARBA00001947"/>
    </source>
</evidence>
<dbReference type="Pfam" id="PF08240">
    <property type="entry name" value="ADH_N"/>
    <property type="match status" value="1"/>
</dbReference>
<name>A0A0C3P607_PISTI</name>
<proteinExistence type="predicted"/>
<reference evidence="7" key="2">
    <citation type="submission" date="2015-01" db="EMBL/GenBank/DDBJ databases">
        <title>Evolutionary Origins and Diversification of the Mycorrhizal Mutualists.</title>
        <authorList>
            <consortium name="DOE Joint Genome Institute"/>
            <consortium name="Mycorrhizal Genomics Consortium"/>
            <person name="Kohler A."/>
            <person name="Kuo A."/>
            <person name="Nagy L.G."/>
            <person name="Floudas D."/>
            <person name="Copeland A."/>
            <person name="Barry K.W."/>
            <person name="Cichocki N."/>
            <person name="Veneault-Fourrey C."/>
            <person name="LaButti K."/>
            <person name="Lindquist E.A."/>
            <person name="Lipzen A."/>
            <person name="Lundell T."/>
            <person name="Morin E."/>
            <person name="Murat C."/>
            <person name="Riley R."/>
            <person name="Ohm R."/>
            <person name="Sun H."/>
            <person name="Tunlid A."/>
            <person name="Henrissat B."/>
            <person name="Grigoriev I.V."/>
            <person name="Hibbett D.S."/>
            <person name="Martin F."/>
        </authorList>
    </citation>
    <scope>NUCLEOTIDE SEQUENCE [LARGE SCALE GENOMIC DNA]</scope>
    <source>
        <strain evidence="7">Marx 270</strain>
    </source>
</reference>
<dbReference type="InterPro" id="IPR013154">
    <property type="entry name" value="ADH-like_N"/>
</dbReference>
<dbReference type="Proteomes" id="UP000054217">
    <property type="component" value="Unassembled WGS sequence"/>
</dbReference>
<keyword evidence="7" id="KW-1185">Reference proteome</keyword>
<feature type="domain" description="Alcohol dehydrogenase-like N-terminal" evidence="5">
    <location>
        <begin position="32"/>
        <end position="145"/>
    </location>
</feature>
<reference evidence="6 7" key="1">
    <citation type="submission" date="2014-04" db="EMBL/GenBank/DDBJ databases">
        <authorList>
            <consortium name="DOE Joint Genome Institute"/>
            <person name="Kuo A."/>
            <person name="Kohler A."/>
            <person name="Costa M.D."/>
            <person name="Nagy L.G."/>
            <person name="Floudas D."/>
            <person name="Copeland A."/>
            <person name="Barry K.W."/>
            <person name="Cichocki N."/>
            <person name="Veneault-Fourrey C."/>
            <person name="LaButti K."/>
            <person name="Lindquist E.A."/>
            <person name="Lipzen A."/>
            <person name="Lundell T."/>
            <person name="Morin E."/>
            <person name="Murat C."/>
            <person name="Sun H."/>
            <person name="Tunlid A."/>
            <person name="Henrissat B."/>
            <person name="Grigoriev I.V."/>
            <person name="Hibbett D.S."/>
            <person name="Martin F."/>
            <person name="Nordberg H.P."/>
            <person name="Cantor M.N."/>
            <person name="Hua S.X."/>
        </authorList>
    </citation>
    <scope>NUCLEOTIDE SEQUENCE [LARGE SCALE GENOMIC DNA]</scope>
    <source>
        <strain evidence="6 7">Marx 270</strain>
    </source>
</reference>
<organism evidence="6 7">
    <name type="scientific">Pisolithus tinctorius Marx 270</name>
    <dbReference type="NCBI Taxonomy" id="870435"/>
    <lineage>
        <taxon>Eukaryota</taxon>
        <taxon>Fungi</taxon>
        <taxon>Dikarya</taxon>
        <taxon>Basidiomycota</taxon>
        <taxon>Agaricomycotina</taxon>
        <taxon>Agaricomycetes</taxon>
        <taxon>Agaricomycetidae</taxon>
        <taxon>Boletales</taxon>
        <taxon>Sclerodermatineae</taxon>
        <taxon>Pisolithaceae</taxon>
        <taxon>Pisolithus</taxon>
    </lineage>
</organism>
<dbReference type="PANTHER" id="PTHR42813">
    <property type="entry name" value="ZINC-TYPE ALCOHOL DEHYDROGENASE-LIKE"/>
    <property type="match status" value="1"/>
</dbReference>
<gene>
    <name evidence="6" type="ORF">M404DRAFT_1001990</name>
</gene>
<dbReference type="EMBL" id="KN831980">
    <property type="protein sequence ID" value="KIO02764.1"/>
    <property type="molecule type" value="Genomic_DNA"/>
</dbReference>
<dbReference type="InterPro" id="IPR036291">
    <property type="entry name" value="NAD(P)-bd_dom_sf"/>
</dbReference>
<feature type="domain" description="Alcohol dehydrogenase-like C-terminal" evidence="4">
    <location>
        <begin position="244"/>
        <end position="385"/>
    </location>
</feature>
<comment type="cofactor">
    <cofactor evidence="1">
        <name>Zn(2+)</name>
        <dbReference type="ChEBI" id="CHEBI:29105"/>
    </cofactor>
</comment>
<evidence type="ECO:0000313" key="6">
    <source>
        <dbReference type="EMBL" id="KIO02764.1"/>
    </source>
</evidence>
<evidence type="ECO:0000256" key="3">
    <source>
        <dbReference type="ARBA" id="ARBA00022833"/>
    </source>
</evidence>
<dbReference type="InParanoid" id="A0A0C3P607"/>
<dbReference type="SUPFAM" id="SSF50129">
    <property type="entry name" value="GroES-like"/>
    <property type="match status" value="1"/>
</dbReference>
<keyword evidence="2" id="KW-0479">Metal-binding</keyword>
<dbReference type="Gene3D" id="3.90.180.10">
    <property type="entry name" value="Medium-chain alcohol dehydrogenases, catalytic domain"/>
    <property type="match status" value="1"/>
</dbReference>
<dbReference type="Gene3D" id="3.40.50.720">
    <property type="entry name" value="NAD(P)-binding Rossmann-like Domain"/>
    <property type="match status" value="1"/>
</dbReference>
<dbReference type="STRING" id="870435.A0A0C3P607"/>
<dbReference type="OrthoDB" id="3941538at2759"/>
<evidence type="ECO:0008006" key="8">
    <source>
        <dbReference type="Google" id="ProtNLM"/>
    </source>
</evidence>